<keyword evidence="4 6" id="KW-1133">Transmembrane helix</keyword>
<dbReference type="Proteomes" id="UP000054018">
    <property type="component" value="Unassembled WGS sequence"/>
</dbReference>
<keyword evidence="3 6" id="KW-0812">Transmembrane</keyword>
<feature type="transmembrane region" description="Helical" evidence="6">
    <location>
        <begin position="70"/>
        <end position="91"/>
    </location>
</feature>
<dbReference type="HOGENOM" id="CLU_2134520_0_0_1"/>
<reference evidence="7 8" key="1">
    <citation type="submission" date="2014-04" db="EMBL/GenBank/DDBJ databases">
        <authorList>
            <consortium name="DOE Joint Genome Institute"/>
            <person name="Kuo A."/>
            <person name="Kohler A."/>
            <person name="Costa M.D."/>
            <person name="Nagy L.G."/>
            <person name="Floudas D."/>
            <person name="Copeland A."/>
            <person name="Barry K.W."/>
            <person name="Cichocki N."/>
            <person name="Veneault-Fourrey C."/>
            <person name="LaButti K."/>
            <person name="Lindquist E.A."/>
            <person name="Lipzen A."/>
            <person name="Lundell T."/>
            <person name="Morin E."/>
            <person name="Murat C."/>
            <person name="Sun H."/>
            <person name="Tunlid A."/>
            <person name="Henrissat B."/>
            <person name="Grigoriev I.V."/>
            <person name="Hibbett D.S."/>
            <person name="Martin F."/>
            <person name="Nordberg H.P."/>
            <person name="Cantor M.N."/>
            <person name="Hua S.X."/>
        </authorList>
    </citation>
    <scope>NUCLEOTIDE SEQUENCE [LARGE SCALE GENOMIC DNA]</scope>
    <source>
        <strain evidence="7 8">441</strain>
    </source>
</reference>
<protein>
    <submittedName>
        <fullName evidence="7">Uncharacterized protein</fullName>
    </submittedName>
</protein>
<dbReference type="PANTHER" id="PTHR45649">
    <property type="entry name" value="AMINO-ACID PERMEASE BAT1"/>
    <property type="match status" value="1"/>
</dbReference>
<organism evidence="7 8">
    <name type="scientific">Pisolithus microcarpus 441</name>
    <dbReference type="NCBI Taxonomy" id="765257"/>
    <lineage>
        <taxon>Eukaryota</taxon>
        <taxon>Fungi</taxon>
        <taxon>Dikarya</taxon>
        <taxon>Basidiomycota</taxon>
        <taxon>Agaricomycotina</taxon>
        <taxon>Agaricomycetes</taxon>
        <taxon>Agaricomycetidae</taxon>
        <taxon>Boletales</taxon>
        <taxon>Sclerodermatineae</taxon>
        <taxon>Pisolithaceae</taxon>
        <taxon>Pisolithus</taxon>
    </lineage>
</organism>
<reference evidence="8" key="2">
    <citation type="submission" date="2015-01" db="EMBL/GenBank/DDBJ databases">
        <title>Evolutionary Origins and Diversification of the Mycorrhizal Mutualists.</title>
        <authorList>
            <consortium name="DOE Joint Genome Institute"/>
            <consortium name="Mycorrhizal Genomics Consortium"/>
            <person name="Kohler A."/>
            <person name="Kuo A."/>
            <person name="Nagy L.G."/>
            <person name="Floudas D."/>
            <person name="Copeland A."/>
            <person name="Barry K.W."/>
            <person name="Cichocki N."/>
            <person name="Veneault-Fourrey C."/>
            <person name="LaButti K."/>
            <person name="Lindquist E.A."/>
            <person name="Lipzen A."/>
            <person name="Lundell T."/>
            <person name="Morin E."/>
            <person name="Murat C."/>
            <person name="Riley R."/>
            <person name="Ohm R."/>
            <person name="Sun H."/>
            <person name="Tunlid A."/>
            <person name="Henrissat B."/>
            <person name="Grigoriev I.V."/>
            <person name="Hibbett D.S."/>
            <person name="Martin F."/>
        </authorList>
    </citation>
    <scope>NUCLEOTIDE SEQUENCE [LARGE SCALE GENOMIC DNA]</scope>
    <source>
        <strain evidence="8">441</strain>
    </source>
</reference>
<evidence type="ECO:0000256" key="4">
    <source>
        <dbReference type="ARBA" id="ARBA00022989"/>
    </source>
</evidence>
<evidence type="ECO:0000256" key="5">
    <source>
        <dbReference type="ARBA" id="ARBA00023136"/>
    </source>
</evidence>
<dbReference type="PANTHER" id="PTHR45649:SF26">
    <property type="entry name" value="OS04G0435100 PROTEIN"/>
    <property type="match status" value="1"/>
</dbReference>
<dbReference type="GO" id="GO:0016020">
    <property type="term" value="C:membrane"/>
    <property type="evidence" value="ECO:0007669"/>
    <property type="project" value="UniProtKB-SubCell"/>
</dbReference>
<dbReference type="AlphaFoldDB" id="A0A0C9YS40"/>
<comment type="subcellular location">
    <subcellularLocation>
        <location evidence="1">Membrane</location>
        <topology evidence="1">Multi-pass membrane protein</topology>
    </subcellularLocation>
</comment>
<evidence type="ECO:0000256" key="2">
    <source>
        <dbReference type="ARBA" id="ARBA00022448"/>
    </source>
</evidence>
<dbReference type="OrthoDB" id="3257095at2759"/>
<evidence type="ECO:0000313" key="8">
    <source>
        <dbReference type="Proteomes" id="UP000054018"/>
    </source>
</evidence>
<keyword evidence="5 6" id="KW-0472">Membrane</keyword>
<keyword evidence="8" id="KW-1185">Reference proteome</keyword>
<proteinExistence type="predicted"/>
<sequence>MSGGSTKVAISVPKDDEDEAELVRMGYKQELKRKLSLLQNFGVSPSIIGIITGIPSLFSYGSNSRGPAVMVWRWIIVSCTTMLVELAMVGMDSAARLAYPKATPFKKYAVHTR</sequence>
<evidence type="ECO:0000256" key="3">
    <source>
        <dbReference type="ARBA" id="ARBA00022692"/>
    </source>
</evidence>
<dbReference type="STRING" id="765257.A0A0C9YS40"/>
<evidence type="ECO:0000256" key="1">
    <source>
        <dbReference type="ARBA" id="ARBA00004141"/>
    </source>
</evidence>
<gene>
    <name evidence="7" type="ORF">PISMIDRAFT_15650</name>
</gene>
<dbReference type="GO" id="GO:0022857">
    <property type="term" value="F:transmembrane transporter activity"/>
    <property type="evidence" value="ECO:0007669"/>
    <property type="project" value="UniProtKB-ARBA"/>
</dbReference>
<feature type="transmembrane region" description="Helical" evidence="6">
    <location>
        <begin position="37"/>
        <end position="58"/>
    </location>
</feature>
<evidence type="ECO:0000256" key="6">
    <source>
        <dbReference type="SAM" id="Phobius"/>
    </source>
</evidence>
<dbReference type="EMBL" id="KN833849">
    <property type="protein sequence ID" value="KIK16729.1"/>
    <property type="molecule type" value="Genomic_DNA"/>
</dbReference>
<keyword evidence="2" id="KW-0813">Transport</keyword>
<accession>A0A0C9YS40</accession>
<evidence type="ECO:0000313" key="7">
    <source>
        <dbReference type="EMBL" id="KIK16729.1"/>
    </source>
</evidence>
<name>A0A0C9YS40_9AGAM</name>